<dbReference type="HOGENOM" id="CLU_022821_0_0_1"/>
<dbReference type="OrthoDB" id="429626at2759"/>
<dbReference type="eggNOG" id="KOG2876">
    <property type="taxonomic scope" value="Eukaryota"/>
</dbReference>
<dbReference type="GO" id="GO:0061798">
    <property type="term" value="F:GTP 3',8'-cyclase activity"/>
    <property type="evidence" value="ECO:0007669"/>
    <property type="project" value="TreeGrafter"/>
</dbReference>
<feature type="compositionally biased region" description="Basic and acidic residues" evidence="6">
    <location>
        <begin position="268"/>
        <end position="277"/>
    </location>
</feature>
<sequence>MPRLHFTTLQSANTVRAFSTSKPLAEKPRRKNPSVRVWTKHGLQYEEMVQSVARFGPQRATLPPNLEEVRQKYGLTDKKYDSYWRMVADAKLQSGSGHRFRYLNKKAHSQLLSILQGSEEVSHKQLMHDAQSIADRTQQYIAQNREVMMLQRQKQDMIELKAFLEEIRIPSEIQRALKNTEDKIYELQDRIIQRNRTKPVKPGKKWGAVSTDSIRQLQELDDIDRLLDAHKQQVNEIREQAQKLEKIRTRKEEILAEKRLLLKQLEEHENEEREAKRIPIPVDTNDQKNQPTSKSLDSILDQAMKRVGKGWEEPKLQSTDLDSESIRATAPVNEGTAIQLRKPGIGSVSILTRSKSEDKDQDINGNDMNPITFTASRPSDSLHLQVPTAGFIPIDENLIVTFEGSVPELQSYVFEMAQRLKSSYPRIDTLPYNVWTSQNKATLQTWLKIMVKKWQTRFDTIGQVEKDIMDGRIQAVLDRMVRDHDLSNEAAERMAVRWHQVFANRGKMHGDAEGSMNWDEFQAEGLGFLTNETESEVPSQQGQAEARTIPATLSSTNKRPSLHEDLGSQVSHESTTRKMYSTSSRSTPPAHDLTLQPKEKEKDDEKESPAPYLPHLTPSGSAHMVSVSTKQHTIRTAIAIGSIHFTNPTPLSLIRSNTAKKGDVLGVSRIAGIMAAKKCPDLIPLCHPIPLTHVSVELAPFSDGHGGVKIEAKVQCTGQTGVEMEALTAVMGAALSVVDMCKAVDRFQRVDGVRVVFKEGGKSGVWREEGWKSWQE</sequence>
<dbReference type="InterPro" id="IPR047594">
    <property type="entry name" value="MoaC_bact/euk"/>
</dbReference>
<dbReference type="InterPro" id="IPR023045">
    <property type="entry name" value="MoaC"/>
</dbReference>
<dbReference type="Gene3D" id="3.30.70.640">
    <property type="entry name" value="Molybdopterin cofactor biosynthesis C (MoaC) domain"/>
    <property type="match status" value="1"/>
</dbReference>
<evidence type="ECO:0000256" key="4">
    <source>
        <dbReference type="ARBA" id="ARBA00023150"/>
    </source>
</evidence>
<feature type="compositionally biased region" description="Polar residues" evidence="6">
    <location>
        <begin position="533"/>
        <end position="543"/>
    </location>
</feature>
<evidence type="ECO:0000256" key="6">
    <source>
        <dbReference type="SAM" id="MobiDB-lite"/>
    </source>
</evidence>
<dbReference type="NCBIfam" id="NF006870">
    <property type="entry name" value="PRK09364.1"/>
    <property type="match status" value="1"/>
</dbReference>
<evidence type="ECO:0000256" key="5">
    <source>
        <dbReference type="ARBA" id="ARBA00023239"/>
    </source>
</evidence>
<dbReference type="SUPFAM" id="SSF55040">
    <property type="entry name" value="Molybdenum cofactor biosynthesis protein C, MoaC"/>
    <property type="match status" value="1"/>
</dbReference>
<dbReference type="InterPro" id="IPR036522">
    <property type="entry name" value="MoaC_sf"/>
</dbReference>
<dbReference type="AlphaFoldDB" id="W6Z687"/>
<feature type="region of interest" description="Disordered" evidence="6">
    <location>
        <begin position="533"/>
        <end position="623"/>
    </location>
</feature>
<organism evidence="8 9">
    <name type="scientific">Cochliobolus carbonum (strain 26-R-13)</name>
    <name type="common">Maize leaf spot fungus</name>
    <name type="synonym">Bipolaris zeicola</name>
    <dbReference type="NCBI Taxonomy" id="930089"/>
    <lineage>
        <taxon>Eukaryota</taxon>
        <taxon>Fungi</taxon>
        <taxon>Dikarya</taxon>
        <taxon>Ascomycota</taxon>
        <taxon>Pezizomycotina</taxon>
        <taxon>Dothideomycetes</taxon>
        <taxon>Pleosporomycetidae</taxon>
        <taxon>Pleosporales</taxon>
        <taxon>Pleosporineae</taxon>
        <taxon>Pleosporaceae</taxon>
        <taxon>Bipolaris</taxon>
    </lineage>
</organism>
<dbReference type="EC" id="4.6.1.17" evidence="3"/>
<dbReference type="UniPathway" id="UPA00344"/>
<dbReference type="InterPro" id="IPR002820">
    <property type="entry name" value="Mopterin_CF_biosynth-C_dom"/>
</dbReference>
<dbReference type="InterPro" id="IPR050105">
    <property type="entry name" value="MoCo_biosynth_MoaA/MoaC"/>
</dbReference>
<protein>
    <recommendedName>
        <fullName evidence="3">cyclic pyranopterin monophosphate synthase</fullName>
        <ecNumber evidence="3">4.6.1.17</ecNumber>
    </recommendedName>
</protein>
<keyword evidence="4" id="KW-0501">Molybdenum cofactor biosynthesis</keyword>
<comment type="catalytic activity">
    <reaction evidence="1">
        <text>(8S)-3',8-cyclo-7,8-dihydroguanosine 5'-triphosphate = cyclic pyranopterin phosphate + diphosphate</text>
        <dbReference type="Rhea" id="RHEA:49580"/>
        <dbReference type="ChEBI" id="CHEBI:33019"/>
        <dbReference type="ChEBI" id="CHEBI:59648"/>
        <dbReference type="ChEBI" id="CHEBI:131766"/>
        <dbReference type="EC" id="4.6.1.17"/>
    </reaction>
</comment>
<feature type="domain" description="Molybdopterin cofactor biosynthesis C (MoaC)" evidence="7">
    <location>
        <begin position="624"/>
        <end position="761"/>
    </location>
</feature>
<dbReference type="GO" id="GO:0061799">
    <property type="term" value="F:cyclic pyranopterin monophosphate synthase activity"/>
    <property type="evidence" value="ECO:0007669"/>
    <property type="project" value="UniProtKB-EC"/>
</dbReference>
<dbReference type="RefSeq" id="XP_007706485.1">
    <property type="nucleotide sequence ID" value="XM_007708295.1"/>
</dbReference>
<dbReference type="PANTHER" id="PTHR22960">
    <property type="entry name" value="MOLYBDOPTERIN COFACTOR SYNTHESIS PROTEIN A"/>
    <property type="match status" value="1"/>
</dbReference>
<gene>
    <name evidence="8" type="ORF">COCCADRAFT_282</name>
</gene>
<dbReference type="Pfam" id="PF01967">
    <property type="entry name" value="MoaC"/>
    <property type="match status" value="1"/>
</dbReference>
<evidence type="ECO:0000313" key="8">
    <source>
        <dbReference type="EMBL" id="EUC39181.1"/>
    </source>
</evidence>
<reference evidence="8 9" key="1">
    <citation type="journal article" date="2013" name="PLoS Genet.">
        <title>Comparative genome structure, secondary metabolite, and effector coding capacity across Cochliobolus pathogens.</title>
        <authorList>
            <person name="Condon B.J."/>
            <person name="Leng Y."/>
            <person name="Wu D."/>
            <person name="Bushley K.E."/>
            <person name="Ohm R.A."/>
            <person name="Otillar R."/>
            <person name="Martin J."/>
            <person name="Schackwitz W."/>
            <person name="Grimwood J."/>
            <person name="MohdZainudin N."/>
            <person name="Xue C."/>
            <person name="Wang R."/>
            <person name="Manning V.A."/>
            <person name="Dhillon B."/>
            <person name="Tu Z.J."/>
            <person name="Steffenson B.J."/>
            <person name="Salamov A."/>
            <person name="Sun H."/>
            <person name="Lowry S."/>
            <person name="LaButti K."/>
            <person name="Han J."/>
            <person name="Copeland A."/>
            <person name="Lindquist E."/>
            <person name="Barry K."/>
            <person name="Schmutz J."/>
            <person name="Baker S.E."/>
            <person name="Ciuffetti L.M."/>
            <person name="Grigoriev I.V."/>
            <person name="Zhong S."/>
            <person name="Turgeon B.G."/>
        </authorList>
    </citation>
    <scope>NUCLEOTIDE SEQUENCE [LARGE SCALE GENOMIC DNA]</scope>
    <source>
        <strain evidence="8 9">26-R-13</strain>
    </source>
</reference>
<evidence type="ECO:0000256" key="1">
    <source>
        <dbReference type="ARBA" id="ARBA00001637"/>
    </source>
</evidence>
<name>W6Z687_COCC2</name>
<evidence type="ECO:0000313" key="9">
    <source>
        <dbReference type="Proteomes" id="UP000053841"/>
    </source>
</evidence>
<comment type="pathway">
    <text evidence="2">Cofactor biosynthesis; molybdopterin biosynthesis.</text>
</comment>
<dbReference type="Proteomes" id="UP000053841">
    <property type="component" value="Unassembled WGS sequence"/>
</dbReference>
<dbReference type="STRING" id="930089.W6Z687"/>
<keyword evidence="5" id="KW-0456">Lyase</keyword>
<dbReference type="PANTHER" id="PTHR22960:SF0">
    <property type="entry name" value="MOLYBDENUM COFACTOR BIOSYNTHESIS PROTEIN 1"/>
    <property type="match status" value="1"/>
</dbReference>
<evidence type="ECO:0000256" key="2">
    <source>
        <dbReference type="ARBA" id="ARBA00005046"/>
    </source>
</evidence>
<evidence type="ECO:0000259" key="7">
    <source>
        <dbReference type="Pfam" id="PF01967"/>
    </source>
</evidence>
<keyword evidence="9" id="KW-1185">Reference proteome</keyword>
<dbReference type="EMBL" id="KI964538">
    <property type="protein sequence ID" value="EUC39181.1"/>
    <property type="molecule type" value="Genomic_DNA"/>
</dbReference>
<feature type="region of interest" description="Disordered" evidence="6">
    <location>
        <begin position="268"/>
        <end position="294"/>
    </location>
</feature>
<proteinExistence type="predicted"/>
<dbReference type="KEGG" id="bze:COCCADRAFT_282"/>
<dbReference type="GO" id="GO:0006777">
    <property type="term" value="P:Mo-molybdopterin cofactor biosynthetic process"/>
    <property type="evidence" value="ECO:0007669"/>
    <property type="project" value="UniProtKB-KW"/>
</dbReference>
<feature type="compositionally biased region" description="Basic and acidic residues" evidence="6">
    <location>
        <begin position="597"/>
        <end position="608"/>
    </location>
</feature>
<dbReference type="CDD" id="cd01420">
    <property type="entry name" value="MoaC_PE"/>
    <property type="match status" value="1"/>
</dbReference>
<evidence type="ECO:0000256" key="3">
    <source>
        <dbReference type="ARBA" id="ARBA00012575"/>
    </source>
</evidence>
<dbReference type="GeneID" id="19146355"/>
<dbReference type="NCBIfam" id="TIGR00581">
    <property type="entry name" value="moaC"/>
    <property type="match status" value="1"/>
</dbReference>
<feature type="compositionally biased region" description="Polar residues" evidence="6">
    <location>
        <begin position="568"/>
        <end position="587"/>
    </location>
</feature>
<accession>W6Z687</accession>